<protein>
    <recommendedName>
        <fullName evidence="3">Queuosine 5'-phosphate N-glycosylase/hydrolase</fullName>
    </recommendedName>
    <alternativeName>
        <fullName evidence="4">Queuosine-nucleotide N-glycosylase/hydrolase</fullName>
    </alternativeName>
</protein>
<dbReference type="PANTHER" id="PTHR21314:SF0">
    <property type="entry name" value="QUEUOSINE 5'-PHOSPHATE N-GLYCOSYLASE_HYDROLASE"/>
    <property type="match status" value="1"/>
</dbReference>
<evidence type="ECO:0000256" key="2">
    <source>
        <dbReference type="ARBA" id="ARBA00035119"/>
    </source>
</evidence>
<reference evidence="6 7" key="1">
    <citation type="submission" date="2023-10" db="EMBL/GenBank/DDBJ databases">
        <title>Microbacterium xanthum sp. nov., isolated from seaweed.</title>
        <authorList>
            <person name="Lee S.D."/>
        </authorList>
    </citation>
    <scope>NUCLEOTIDE SEQUENCE [LARGE SCALE GENOMIC DNA]</scope>
    <source>
        <strain evidence="6 7">KCTC 19124</strain>
    </source>
</reference>
<sequence>MCALPRDAARTAAWTYPVLADARAAHATCRDVTLDVERLAQVADWMQFETFPPIEPDAQDPGDGGPTREAHIDFTLVTGAINFAYTDFDTRVPWSIEVDGRELIDADAMFVRFEQAIAAGIPVLEGAWLADITPAALGEILHGPRPIPMLAERAAVLRSVGRVLVDRYAGRFHVFVDDCPPRLYADGAGMLERLTREFPAYDDSSVLHGRAVRIDKLAQLGMWMLHHRGLVRFDDIDALSAFADYIVPAALRAMGVLRYSPPLAEAVDEGRLLPAGSAWENEIRVQTVYACGLLTDALNARRPDTPLIVPQIDFRLWSAFHDRIGPHHLTQTTAY</sequence>
<dbReference type="InterPro" id="IPR019438">
    <property type="entry name" value="Q_salvage"/>
</dbReference>
<keyword evidence="7" id="KW-1185">Reference proteome</keyword>
<evidence type="ECO:0000256" key="4">
    <source>
        <dbReference type="ARBA" id="ARBA00035393"/>
    </source>
</evidence>
<dbReference type="Proteomes" id="UP001291912">
    <property type="component" value="Unassembled WGS sequence"/>
</dbReference>
<evidence type="ECO:0000256" key="3">
    <source>
        <dbReference type="ARBA" id="ARBA00035306"/>
    </source>
</evidence>
<proteinExistence type="inferred from homology"/>
<evidence type="ECO:0000313" key="7">
    <source>
        <dbReference type="Proteomes" id="UP001291912"/>
    </source>
</evidence>
<comment type="caution">
    <text evidence="6">The sequence shown here is derived from an EMBL/GenBank/DDBJ whole genome shotgun (WGS) entry which is preliminary data.</text>
</comment>
<dbReference type="Pfam" id="PF10343">
    <property type="entry name" value="Q_salvage"/>
    <property type="match status" value="1"/>
</dbReference>
<comment type="similarity">
    <text evidence="2">Belongs to the QNG1 protein family.</text>
</comment>
<evidence type="ECO:0000256" key="1">
    <source>
        <dbReference type="ARBA" id="ARBA00022801"/>
    </source>
</evidence>
<comment type="catalytic activity">
    <reaction evidence="5">
        <text>queuosine 5'-phosphate + H2O = queuine + D-ribose 5-phosphate</text>
        <dbReference type="Rhea" id="RHEA:75387"/>
        <dbReference type="ChEBI" id="CHEBI:15377"/>
        <dbReference type="ChEBI" id="CHEBI:17433"/>
        <dbReference type="ChEBI" id="CHEBI:78346"/>
        <dbReference type="ChEBI" id="CHEBI:194371"/>
    </reaction>
    <physiologicalReaction direction="left-to-right" evidence="5">
        <dbReference type="Rhea" id="RHEA:75388"/>
    </physiologicalReaction>
</comment>
<organism evidence="6 7">
    <name type="scientific">Microbacterium aquimaris</name>
    <dbReference type="NCBI Taxonomy" id="459816"/>
    <lineage>
        <taxon>Bacteria</taxon>
        <taxon>Bacillati</taxon>
        <taxon>Actinomycetota</taxon>
        <taxon>Actinomycetes</taxon>
        <taxon>Micrococcales</taxon>
        <taxon>Microbacteriaceae</taxon>
        <taxon>Microbacterium</taxon>
    </lineage>
</organism>
<dbReference type="EMBL" id="JAWJYN010000001">
    <property type="protein sequence ID" value="MDZ8160913.1"/>
    <property type="molecule type" value="Genomic_DNA"/>
</dbReference>
<dbReference type="PANTHER" id="PTHR21314">
    <property type="entry name" value="QUEUOSINE 5'-PHOSPHATE N-GLYCOSYLASE_HYDROLASE-RELATED"/>
    <property type="match status" value="1"/>
</dbReference>
<dbReference type="RefSeq" id="WP_194423587.1">
    <property type="nucleotide sequence ID" value="NZ_BAAAPT010000001.1"/>
</dbReference>
<evidence type="ECO:0000256" key="5">
    <source>
        <dbReference type="ARBA" id="ARBA00048204"/>
    </source>
</evidence>
<accession>A0ABU5N493</accession>
<gene>
    <name evidence="6" type="ORF">R2Q92_03635</name>
</gene>
<keyword evidence="1" id="KW-0378">Hydrolase</keyword>
<name>A0ABU5N493_9MICO</name>
<evidence type="ECO:0000313" key="6">
    <source>
        <dbReference type="EMBL" id="MDZ8160913.1"/>
    </source>
</evidence>